<dbReference type="Pfam" id="PF02894">
    <property type="entry name" value="GFO_IDH_MocA_C"/>
    <property type="match status" value="1"/>
</dbReference>
<protein>
    <submittedName>
        <fullName evidence="3">Gfo/Idh/MocA family oxidoreductase</fullName>
    </submittedName>
</protein>
<organism evidence="3">
    <name type="scientific">Ignisphaera aggregans</name>
    <dbReference type="NCBI Taxonomy" id="334771"/>
    <lineage>
        <taxon>Archaea</taxon>
        <taxon>Thermoproteota</taxon>
        <taxon>Thermoprotei</taxon>
        <taxon>Desulfurococcales</taxon>
        <taxon>Desulfurococcaceae</taxon>
        <taxon>Ignisphaera</taxon>
    </lineage>
</organism>
<evidence type="ECO:0000259" key="2">
    <source>
        <dbReference type="Pfam" id="PF02894"/>
    </source>
</evidence>
<dbReference type="PANTHER" id="PTHR43249:SF1">
    <property type="entry name" value="D-GLUCOSIDE 3-DEHYDROGENASE"/>
    <property type="match status" value="1"/>
</dbReference>
<evidence type="ECO:0000259" key="1">
    <source>
        <dbReference type="Pfam" id="PF01408"/>
    </source>
</evidence>
<dbReference type="AlphaFoldDB" id="A0A7C4FH48"/>
<dbReference type="InterPro" id="IPR052515">
    <property type="entry name" value="Gfo/Idh/MocA_Oxidoreductase"/>
</dbReference>
<sequence>MRPLKVGIIGCGTVARNRHAPCYKLDKRCKLVAVMAPTRSKAKAFAEKFNIPRYYDNLDDFLSEKLDIVSICTPPQTHAKLAITCMRQGLHTLVEKPMAMNPEEAFRMIKEAEKQGVKLCVCHNFLFSHSMLSLSDLNRENKLGEVCSALIVRISNLKRAVPKWYPSLPGGLFFDEAPHMLYLLNYFLPNLEVSNAIASSDGVLDQKPRRVEVYFVEGDKSALITVDYGCSRDEWFLYLIAEKAFVRIDLFRDTIIVLGKGGRHDPIDVLKGSLSEIMQSIFQLFKAGLRYSIRRQYYGHDKLISSFITSIIQDTPPPVKAEDATKVVNLMESILRKLELVK</sequence>
<dbReference type="SUPFAM" id="SSF51735">
    <property type="entry name" value="NAD(P)-binding Rossmann-fold domains"/>
    <property type="match status" value="1"/>
</dbReference>
<proteinExistence type="predicted"/>
<dbReference type="Gene3D" id="3.30.360.10">
    <property type="entry name" value="Dihydrodipicolinate Reductase, domain 2"/>
    <property type="match status" value="1"/>
</dbReference>
<dbReference type="InterPro" id="IPR036291">
    <property type="entry name" value="NAD(P)-bd_dom_sf"/>
</dbReference>
<evidence type="ECO:0000313" key="3">
    <source>
        <dbReference type="EMBL" id="HGI87410.1"/>
    </source>
</evidence>
<feature type="domain" description="Gfo/Idh/MocA-like oxidoreductase N-terminal" evidence="1">
    <location>
        <begin position="4"/>
        <end position="121"/>
    </location>
</feature>
<reference evidence="3" key="1">
    <citation type="journal article" date="2020" name="mSystems">
        <title>Genome- and Community-Level Interaction Insights into Carbon Utilization and Element Cycling Functions of Hydrothermarchaeota in Hydrothermal Sediment.</title>
        <authorList>
            <person name="Zhou Z."/>
            <person name="Liu Y."/>
            <person name="Xu W."/>
            <person name="Pan J."/>
            <person name="Luo Z.H."/>
            <person name="Li M."/>
        </authorList>
    </citation>
    <scope>NUCLEOTIDE SEQUENCE [LARGE SCALE GENOMIC DNA]</scope>
    <source>
        <strain evidence="3">SpSt-732</strain>
    </source>
</reference>
<gene>
    <name evidence="3" type="ORF">ENV14_03345</name>
</gene>
<feature type="domain" description="Gfo/Idh/MocA-like oxidoreductase C-terminal" evidence="2">
    <location>
        <begin position="140"/>
        <end position="336"/>
    </location>
</feature>
<dbReference type="GO" id="GO:0000166">
    <property type="term" value="F:nucleotide binding"/>
    <property type="evidence" value="ECO:0007669"/>
    <property type="project" value="InterPro"/>
</dbReference>
<dbReference type="PANTHER" id="PTHR43249">
    <property type="entry name" value="UDP-N-ACETYL-2-AMINO-2-DEOXY-D-GLUCURONATE OXIDASE"/>
    <property type="match status" value="1"/>
</dbReference>
<dbReference type="Pfam" id="PF01408">
    <property type="entry name" value="GFO_IDH_MocA"/>
    <property type="match status" value="1"/>
</dbReference>
<dbReference type="InterPro" id="IPR004104">
    <property type="entry name" value="Gfo/Idh/MocA-like_OxRdtase_C"/>
</dbReference>
<accession>A0A7C4FH48</accession>
<name>A0A7C4FH48_9CREN</name>
<dbReference type="Gene3D" id="3.40.50.720">
    <property type="entry name" value="NAD(P)-binding Rossmann-like Domain"/>
    <property type="match status" value="1"/>
</dbReference>
<dbReference type="EMBL" id="DTFF01000026">
    <property type="protein sequence ID" value="HGI87410.1"/>
    <property type="molecule type" value="Genomic_DNA"/>
</dbReference>
<dbReference type="InterPro" id="IPR000683">
    <property type="entry name" value="Gfo/Idh/MocA-like_OxRdtase_N"/>
</dbReference>
<comment type="caution">
    <text evidence="3">The sequence shown here is derived from an EMBL/GenBank/DDBJ whole genome shotgun (WGS) entry which is preliminary data.</text>
</comment>